<evidence type="ECO:0008006" key="3">
    <source>
        <dbReference type="Google" id="ProtNLM"/>
    </source>
</evidence>
<keyword evidence="1" id="KW-0812">Transmembrane</keyword>
<accession>A0A645HBA1</accession>
<name>A0A645HBA1_9ZZZZ</name>
<evidence type="ECO:0000256" key="1">
    <source>
        <dbReference type="SAM" id="Phobius"/>
    </source>
</evidence>
<dbReference type="Gene3D" id="1.20.144.10">
    <property type="entry name" value="Phosphatidic acid phosphatase type 2/haloperoxidase"/>
    <property type="match status" value="1"/>
</dbReference>
<dbReference type="SUPFAM" id="SSF48317">
    <property type="entry name" value="Acid phosphatase/Vanadium-dependent haloperoxidase"/>
    <property type="match status" value="1"/>
</dbReference>
<keyword evidence="1" id="KW-1133">Transmembrane helix</keyword>
<gene>
    <name evidence="2" type="ORF">SDC9_182907</name>
</gene>
<feature type="transmembrane region" description="Helical" evidence="1">
    <location>
        <begin position="12"/>
        <end position="35"/>
    </location>
</feature>
<dbReference type="InterPro" id="IPR036938">
    <property type="entry name" value="PAP2/HPO_sf"/>
</dbReference>
<reference evidence="2" key="1">
    <citation type="submission" date="2019-08" db="EMBL/GenBank/DDBJ databases">
        <authorList>
            <person name="Kucharzyk K."/>
            <person name="Murdoch R.W."/>
            <person name="Higgins S."/>
            <person name="Loffler F."/>
        </authorList>
    </citation>
    <scope>NUCLEOTIDE SEQUENCE</scope>
</reference>
<dbReference type="AlphaFoldDB" id="A0A645HBA1"/>
<evidence type="ECO:0000313" key="2">
    <source>
        <dbReference type="EMBL" id="MPN35409.1"/>
    </source>
</evidence>
<keyword evidence="1" id="KW-0472">Membrane</keyword>
<organism evidence="2">
    <name type="scientific">bioreactor metagenome</name>
    <dbReference type="NCBI Taxonomy" id="1076179"/>
    <lineage>
        <taxon>unclassified sequences</taxon>
        <taxon>metagenomes</taxon>
        <taxon>ecological metagenomes</taxon>
    </lineage>
</organism>
<proteinExistence type="predicted"/>
<protein>
    <recommendedName>
        <fullName evidence="3">Phosphatidic acid phosphatase type 2/haloperoxidase domain-containing protein</fullName>
    </recommendedName>
</protein>
<sequence length="47" mass="5356">MCFARMLIGAHYLTDVGFGFAIVMTLFFIADFIFYKKPDFKAEVAKA</sequence>
<dbReference type="EMBL" id="VSSQ01088964">
    <property type="protein sequence ID" value="MPN35409.1"/>
    <property type="molecule type" value="Genomic_DNA"/>
</dbReference>
<comment type="caution">
    <text evidence="2">The sequence shown here is derived from an EMBL/GenBank/DDBJ whole genome shotgun (WGS) entry which is preliminary data.</text>
</comment>